<organism evidence="4 5">
    <name type="scientific">Christensenella minuta</name>
    <dbReference type="NCBI Taxonomy" id="626937"/>
    <lineage>
        <taxon>Bacteria</taxon>
        <taxon>Bacillati</taxon>
        <taxon>Bacillota</taxon>
        <taxon>Clostridia</taxon>
        <taxon>Christensenellales</taxon>
        <taxon>Christensenellaceae</taxon>
        <taxon>Christensenella</taxon>
    </lineage>
</organism>
<dbReference type="AlphaFoldDB" id="A0A136Q2P5"/>
<feature type="transmembrane region" description="Helical" evidence="3">
    <location>
        <begin position="185"/>
        <end position="211"/>
    </location>
</feature>
<dbReference type="Gene3D" id="1.10.1760.20">
    <property type="match status" value="1"/>
</dbReference>
<evidence type="ECO:0008006" key="6">
    <source>
        <dbReference type="Google" id="ProtNLM"/>
    </source>
</evidence>
<keyword evidence="5" id="KW-1185">Reference proteome</keyword>
<dbReference type="STRING" id="626937.HMPREF3293_02026"/>
<dbReference type="PANTHER" id="PTHR37815">
    <property type="entry name" value="UPF0397 PROTEIN BC_2624-RELATED"/>
    <property type="match status" value="1"/>
</dbReference>
<evidence type="ECO:0000256" key="1">
    <source>
        <dbReference type="ARBA" id="ARBA00022692"/>
    </source>
</evidence>
<dbReference type="PATRIC" id="fig|626937.4.peg.2003"/>
<dbReference type="Pfam" id="PF20221">
    <property type="entry name" value="DUF6580"/>
    <property type="match status" value="1"/>
</dbReference>
<protein>
    <recommendedName>
        <fullName evidence="6">ECF transporter S component</fullName>
    </recommendedName>
</protein>
<accession>A0A136Q2P5</accession>
<evidence type="ECO:0000313" key="4">
    <source>
        <dbReference type="EMBL" id="KXK64786.1"/>
    </source>
</evidence>
<gene>
    <name evidence="4" type="ORF">HMPREF3293_02026</name>
</gene>
<dbReference type="InterPro" id="IPR046487">
    <property type="entry name" value="DUF6580"/>
</dbReference>
<keyword evidence="3" id="KW-0472">Membrane</keyword>
<dbReference type="OrthoDB" id="5198189at2"/>
<feature type="transmembrane region" description="Helical" evidence="3">
    <location>
        <begin position="152"/>
        <end position="173"/>
    </location>
</feature>
<dbReference type="PANTHER" id="PTHR37815:SF3">
    <property type="entry name" value="UPF0397 PROTEIN SPR0429"/>
    <property type="match status" value="1"/>
</dbReference>
<feature type="transmembrane region" description="Helical" evidence="3">
    <location>
        <begin position="15"/>
        <end position="48"/>
    </location>
</feature>
<sequence>MYNALKWIEPVSMAAVPAVLLLCALLGADHAALLSILVAGCALLPFFLRYEMAKPRPRDMMPVAVLAAVAAVGRIVFAPFPNFTPVSAIVIVAAVCFGRQSGFLTGVLAALASNLFFGQGAWTPWQMYAWGIVGFFAGLLQEKGFFKKNSTVYIYGAVSAFLFGFIMDSWYIVGFVTPITWQGALAAYLAGAPFNLSHCISTVFFLILILAPWGKKLKRIKTKFGLRA</sequence>
<dbReference type="KEGG" id="cmiu:B1H56_05115"/>
<dbReference type="RefSeq" id="WP_066518232.1">
    <property type="nucleotide sequence ID" value="NZ_CABMOF010000001.1"/>
</dbReference>
<feature type="transmembrane region" description="Helical" evidence="3">
    <location>
        <begin position="122"/>
        <end position="140"/>
    </location>
</feature>
<keyword evidence="2 3" id="KW-1133">Transmembrane helix</keyword>
<dbReference type="Proteomes" id="UP000070366">
    <property type="component" value="Unassembled WGS sequence"/>
</dbReference>
<feature type="transmembrane region" description="Helical" evidence="3">
    <location>
        <begin position="60"/>
        <end position="80"/>
    </location>
</feature>
<keyword evidence="1 3" id="KW-0812">Transmembrane</keyword>
<reference evidence="4 5" key="1">
    <citation type="submission" date="2016-02" db="EMBL/GenBank/DDBJ databases">
        <authorList>
            <person name="Wen L."/>
            <person name="He K."/>
            <person name="Yang H."/>
        </authorList>
    </citation>
    <scope>NUCLEOTIDE SEQUENCE [LARGE SCALE GENOMIC DNA]</scope>
    <source>
        <strain evidence="4 5">DSM 22607</strain>
    </source>
</reference>
<name>A0A136Q2P5_9FIRM</name>
<evidence type="ECO:0000256" key="3">
    <source>
        <dbReference type="SAM" id="Phobius"/>
    </source>
</evidence>
<evidence type="ECO:0000313" key="5">
    <source>
        <dbReference type="Proteomes" id="UP000070366"/>
    </source>
</evidence>
<evidence type="ECO:0000256" key="2">
    <source>
        <dbReference type="ARBA" id="ARBA00022989"/>
    </source>
</evidence>
<dbReference type="EMBL" id="LSZW01000063">
    <property type="protein sequence ID" value="KXK64786.1"/>
    <property type="molecule type" value="Genomic_DNA"/>
</dbReference>
<proteinExistence type="predicted"/>
<comment type="caution">
    <text evidence="4">The sequence shown here is derived from an EMBL/GenBank/DDBJ whole genome shotgun (WGS) entry which is preliminary data.</text>
</comment>